<dbReference type="InParanoid" id="A0A151GUI1"/>
<sequence length="369" mass="40365">MLDSAIPDHLRVERDMPASTPPNYAPPFPAYSSRFGNDVTNLVMAVIGAQCAAADDENVDAAVGTLARFLASAVDDADARPTLSDWAAVVDRKGFYNVAVVAYWRSTDAYEGWSTASGFRSWWEGLDAAASKHGWFLEVFFPTMDRIETVFSDQQTAEGASLLRQGVTGPIREHVYWGSMRDRLAVGQTQRLEGEKRNGRGGAAAAAAAAATGAARIRVGGRRNLAVIRSGQDWLDTSADERELYLSTMHPVLVKGMDFLRDEGDEVGCHSCRFMDVIDGRSRKADKDKTFGLAYFYDLGSLERWSKEHASHLAIFGGFLQYAAKLGGHVTLRLFHEVLVLTPEQQLFEYVACHPDTGMLAAARQGACA</sequence>
<dbReference type="GeneID" id="63714555"/>
<reference evidence="6 7" key="1">
    <citation type="journal article" date="2016" name="Sci. Rep.">
        <title>Insights into Adaptations to a Near-Obligate Nematode Endoparasitic Lifestyle from the Finished Genome of Drechmeria coniospora.</title>
        <authorList>
            <person name="Zhang L."/>
            <person name="Zhou Z."/>
            <person name="Guo Q."/>
            <person name="Fokkens L."/>
            <person name="Miskei M."/>
            <person name="Pocsi I."/>
            <person name="Zhang W."/>
            <person name="Chen M."/>
            <person name="Wang L."/>
            <person name="Sun Y."/>
            <person name="Donzelli B.G."/>
            <person name="Gibson D.M."/>
            <person name="Nelson D.R."/>
            <person name="Luo J.G."/>
            <person name="Rep M."/>
            <person name="Liu H."/>
            <person name="Yang S."/>
            <person name="Wang J."/>
            <person name="Krasnoff S.B."/>
            <person name="Xu Y."/>
            <person name="Molnar I."/>
            <person name="Lin M."/>
        </authorList>
    </citation>
    <scope>NUCLEOTIDE SEQUENCE [LARGE SCALE GENOMIC DNA]</scope>
    <source>
        <strain evidence="6 7">ARSEF 6962</strain>
    </source>
</reference>
<keyword evidence="5" id="KW-0456">Lyase</keyword>
<protein>
    <submittedName>
        <fullName evidence="6">Phenylacetaldoxime dehydratase</fullName>
    </submittedName>
</protein>
<dbReference type="GO" id="GO:0046872">
    <property type="term" value="F:metal ion binding"/>
    <property type="evidence" value="ECO:0007669"/>
    <property type="project" value="UniProtKB-KW"/>
</dbReference>
<keyword evidence="3" id="KW-0479">Metal-binding</keyword>
<evidence type="ECO:0000256" key="1">
    <source>
        <dbReference type="ARBA" id="ARBA00001970"/>
    </source>
</evidence>
<evidence type="ECO:0000313" key="6">
    <source>
        <dbReference type="EMBL" id="KYK60774.1"/>
    </source>
</evidence>
<keyword evidence="4" id="KW-0408">Iron</keyword>
<name>A0A151GUI1_DRECN</name>
<gene>
    <name evidence="6" type="ORF">DCS_01912</name>
</gene>
<evidence type="ECO:0000256" key="4">
    <source>
        <dbReference type="ARBA" id="ARBA00023004"/>
    </source>
</evidence>
<dbReference type="GO" id="GO:0016829">
    <property type="term" value="F:lyase activity"/>
    <property type="evidence" value="ECO:0007669"/>
    <property type="project" value="UniProtKB-KW"/>
</dbReference>
<evidence type="ECO:0000256" key="2">
    <source>
        <dbReference type="ARBA" id="ARBA00022617"/>
    </source>
</evidence>
<dbReference type="EMBL" id="LAYC01000001">
    <property type="protein sequence ID" value="KYK60774.1"/>
    <property type="molecule type" value="Genomic_DNA"/>
</dbReference>
<evidence type="ECO:0000313" key="7">
    <source>
        <dbReference type="Proteomes" id="UP000076580"/>
    </source>
</evidence>
<keyword evidence="7" id="KW-1185">Reference proteome</keyword>
<dbReference type="InterPro" id="IPR025702">
    <property type="entry name" value="OXD"/>
</dbReference>
<accession>A0A151GUI1</accession>
<comment type="caution">
    <text evidence="6">The sequence shown here is derived from an EMBL/GenBank/DDBJ whole genome shotgun (WGS) entry which is preliminary data.</text>
</comment>
<comment type="cofactor">
    <cofactor evidence="1">
        <name>heme b</name>
        <dbReference type="ChEBI" id="CHEBI:60344"/>
    </cofactor>
</comment>
<keyword evidence="2" id="KW-0349">Heme</keyword>
<evidence type="ECO:0000256" key="3">
    <source>
        <dbReference type="ARBA" id="ARBA00022723"/>
    </source>
</evidence>
<proteinExistence type="predicted"/>
<dbReference type="Proteomes" id="UP000076580">
    <property type="component" value="Chromosome 01"/>
</dbReference>
<dbReference type="Pfam" id="PF13816">
    <property type="entry name" value="Dehydratase_hem"/>
    <property type="match status" value="1"/>
</dbReference>
<dbReference type="RefSeq" id="XP_040660126.1">
    <property type="nucleotide sequence ID" value="XM_040799243.1"/>
</dbReference>
<dbReference type="AlphaFoldDB" id="A0A151GUI1"/>
<evidence type="ECO:0000256" key="5">
    <source>
        <dbReference type="ARBA" id="ARBA00023239"/>
    </source>
</evidence>
<organism evidence="6 7">
    <name type="scientific">Drechmeria coniospora</name>
    <name type="common">Nematophagous fungus</name>
    <name type="synonym">Meria coniospora</name>
    <dbReference type="NCBI Taxonomy" id="98403"/>
    <lineage>
        <taxon>Eukaryota</taxon>
        <taxon>Fungi</taxon>
        <taxon>Dikarya</taxon>
        <taxon>Ascomycota</taxon>
        <taxon>Pezizomycotina</taxon>
        <taxon>Sordariomycetes</taxon>
        <taxon>Hypocreomycetidae</taxon>
        <taxon>Hypocreales</taxon>
        <taxon>Ophiocordycipitaceae</taxon>
        <taxon>Drechmeria</taxon>
    </lineage>
</organism>
<dbReference type="STRING" id="98403.A0A151GUI1"/>